<evidence type="ECO:0000313" key="3">
    <source>
        <dbReference type="EMBL" id="KQM08406.1"/>
    </source>
</evidence>
<comment type="caution">
    <text evidence="3">The sequence shown here is derived from an EMBL/GenBank/DDBJ whole genome shotgun (WGS) entry which is preliminary data.</text>
</comment>
<proteinExistence type="predicted"/>
<dbReference type="Proteomes" id="UP000054172">
    <property type="component" value="Unassembled WGS sequence"/>
</dbReference>
<name>A0A0Q4B7R7_9BACT</name>
<evidence type="ECO:0000256" key="1">
    <source>
        <dbReference type="ARBA" id="ARBA00022679"/>
    </source>
</evidence>
<organism evidence="3 4">
    <name type="scientific">Candidatus [Bacteroides] periocalifornicus</name>
    <dbReference type="NCBI Taxonomy" id="1702214"/>
    <lineage>
        <taxon>Bacteria</taxon>
        <taxon>Pseudomonadati</taxon>
        <taxon>Bacteroidota</taxon>
    </lineage>
</organism>
<evidence type="ECO:0000313" key="4">
    <source>
        <dbReference type="Proteomes" id="UP000054172"/>
    </source>
</evidence>
<dbReference type="InterPro" id="IPR037143">
    <property type="entry name" value="4-PPantetheinyl_Trfase_dom_sf"/>
</dbReference>
<sequence length="217" mass="24820">MPEFLKVNTGVAQLAIWRIEEDEDALKRIIGGDSFPVLMQFQDPKRRLEWLATRCCLKMLGITDSIIYAPNRRPYLSNDRQHISISHSYPYVAVIASTDFYVGLDIESLDRPYAKIADKYLTLGEIAWIDVHDDDRMALVWSAKEAFYKLPGMEGLNSFVDITMLPIARVQKQGLLRMRVRMNGRVQTFSMEYAFLEGYAVTWVACNPNMLAGLTQA</sequence>
<dbReference type="GO" id="GO:0000287">
    <property type="term" value="F:magnesium ion binding"/>
    <property type="evidence" value="ECO:0007669"/>
    <property type="project" value="InterPro"/>
</dbReference>
<dbReference type="Pfam" id="PF01648">
    <property type="entry name" value="ACPS"/>
    <property type="match status" value="1"/>
</dbReference>
<dbReference type="STRING" id="1702214.AL399_07505"/>
<protein>
    <recommendedName>
        <fullName evidence="2">4'-phosphopantetheinyl transferase domain-containing protein</fullName>
    </recommendedName>
</protein>
<dbReference type="EMBL" id="LIIK01000040">
    <property type="protein sequence ID" value="KQM08406.1"/>
    <property type="molecule type" value="Genomic_DNA"/>
</dbReference>
<feature type="domain" description="4'-phosphopantetheinyl transferase" evidence="2">
    <location>
        <begin position="102"/>
        <end position="171"/>
    </location>
</feature>
<keyword evidence="1" id="KW-0808">Transferase</keyword>
<dbReference type="GO" id="GO:0008897">
    <property type="term" value="F:holo-[acyl-carrier-protein] synthase activity"/>
    <property type="evidence" value="ECO:0007669"/>
    <property type="project" value="InterPro"/>
</dbReference>
<dbReference type="Gene3D" id="3.90.470.20">
    <property type="entry name" value="4'-phosphopantetheinyl transferase domain"/>
    <property type="match status" value="1"/>
</dbReference>
<dbReference type="PATRIC" id="fig|1702214.3.peg.1226"/>
<dbReference type="AlphaFoldDB" id="A0A0Q4B7R7"/>
<keyword evidence="4" id="KW-1185">Reference proteome</keyword>
<evidence type="ECO:0000259" key="2">
    <source>
        <dbReference type="Pfam" id="PF01648"/>
    </source>
</evidence>
<gene>
    <name evidence="3" type="ORF">AL399_07505</name>
</gene>
<reference evidence="3" key="1">
    <citation type="submission" date="2015-08" db="EMBL/GenBank/DDBJ databases">
        <title>Candidatus Bacteriodes Periocalifornicus.</title>
        <authorList>
            <person name="McLean J.S."/>
            <person name="Kelley S."/>
        </authorList>
    </citation>
    <scope>NUCLEOTIDE SEQUENCE [LARGE SCALE GENOMIC DNA]</scope>
    <source>
        <strain evidence="3">12B</strain>
    </source>
</reference>
<accession>A0A0Q4B7R7</accession>
<dbReference type="InterPro" id="IPR008278">
    <property type="entry name" value="4-PPantetheinyl_Trfase_dom"/>
</dbReference>
<dbReference type="SUPFAM" id="SSF56214">
    <property type="entry name" value="4'-phosphopantetheinyl transferase"/>
    <property type="match status" value="2"/>
</dbReference>